<sequence>MAIHRCCYTIALSSCPRGRKPPSLANIDDIDYVFTQETEKTCATRPKAESCEIDEYHYRYVLYTNMGNLSLFNRSWRTLYDLYSTVLSSIETLYST</sequence>
<accession>A0AAV4D489</accession>
<comment type="caution">
    <text evidence="1">The sequence shown here is derived from an EMBL/GenBank/DDBJ whole genome shotgun (WGS) entry which is preliminary data.</text>
</comment>
<dbReference type="EMBL" id="BLXT01007365">
    <property type="protein sequence ID" value="GFO38916.1"/>
    <property type="molecule type" value="Genomic_DNA"/>
</dbReference>
<gene>
    <name evidence="1" type="ORF">PoB_006542100</name>
</gene>
<proteinExistence type="predicted"/>
<keyword evidence="2" id="KW-1185">Reference proteome</keyword>
<evidence type="ECO:0000313" key="1">
    <source>
        <dbReference type="EMBL" id="GFO38916.1"/>
    </source>
</evidence>
<dbReference type="Proteomes" id="UP000735302">
    <property type="component" value="Unassembled WGS sequence"/>
</dbReference>
<name>A0AAV4D489_9GAST</name>
<reference evidence="1 2" key="1">
    <citation type="journal article" date="2021" name="Elife">
        <title>Chloroplast acquisition without the gene transfer in kleptoplastic sea slugs, Plakobranchus ocellatus.</title>
        <authorList>
            <person name="Maeda T."/>
            <person name="Takahashi S."/>
            <person name="Yoshida T."/>
            <person name="Shimamura S."/>
            <person name="Takaki Y."/>
            <person name="Nagai Y."/>
            <person name="Toyoda A."/>
            <person name="Suzuki Y."/>
            <person name="Arimoto A."/>
            <person name="Ishii H."/>
            <person name="Satoh N."/>
            <person name="Nishiyama T."/>
            <person name="Hasebe M."/>
            <person name="Maruyama T."/>
            <person name="Minagawa J."/>
            <person name="Obokata J."/>
            <person name="Shigenobu S."/>
        </authorList>
    </citation>
    <scope>NUCLEOTIDE SEQUENCE [LARGE SCALE GENOMIC DNA]</scope>
</reference>
<evidence type="ECO:0000313" key="2">
    <source>
        <dbReference type="Proteomes" id="UP000735302"/>
    </source>
</evidence>
<organism evidence="1 2">
    <name type="scientific">Plakobranchus ocellatus</name>
    <dbReference type="NCBI Taxonomy" id="259542"/>
    <lineage>
        <taxon>Eukaryota</taxon>
        <taxon>Metazoa</taxon>
        <taxon>Spiralia</taxon>
        <taxon>Lophotrochozoa</taxon>
        <taxon>Mollusca</taxon>
        <taxon>Gastropoda</taxon>
        <taxon>Heterobranchia</taxon>
        <taxon>Euthyneura</taxon>
        <taxon>Panpulmonata</taxon>
        <taxon>Sacoglossa</taxon>
        <taxon>Placobranchoidea</taxon>
        <taxon>Plakobranchidae</taxon>
        <taxon>Plakobranchus</taxon>
    </lineage>
</organism>
<dbReference type="AlphaFoldDB" id="A0AAV4D489"/>
<protein>
    <submittedName>
        <fullName evidence="1">Uncharacterized protein</fullName>
    </submittedName>
</protein>